<dbReference type="Pfam" id="PF04149">
    <property type="entry name" value="DUF397"/>
    <property type="match status" value="1"/>
</dbReference>
<gene>
    <name evidence="3" type="ORF">ACFQVD_03005</name>
</gene>
<feature type="region of interest" description="Disordered" evidence="1">
    <location>
        <begin position="1"/>
        <end position="20"/>
    </location>
</feature>
<accession>A0ABW2SU85</accession>
<keyword evidence="4" id="KW-1185">Reference proteome</keyword>
<comment type="caution">
    <text evidence="3">The sequence shown here is derived from an EMBL/GenBank/DDBJ whole genome shotgun (WGS) entry which is preliminary data.</text>
</comment>
<evidence type="ECO:0000313" key="3">
    <source>
        <dbReference type="EMBL" id="MFC7599076.1"/>
    </source>
</evidence>
<dbReference type="InterPro" id="IPR007278">
    <property type="entry name" value="DUF397"/>
</dbReference>
<name>A0ABW2SU85_9ACTN</name>
<organism evidence="3 4">
    <name type="scientific">Streptosporangium amethystogenes subsp. fukuiense</name>
    <dbReference type="NCBI Taxonomy" id="698418"/>
    <lineage>
        <taxon>Bacteria</taxon>
        <taxon>Bacillati</taxon>
        <taxon>Actinomycetota</taxon>
        <taxon>Actinomycetes</taxon>
        <taxon>Streptosporangiales</taxon>
        <taxon>Streptosporangiaceae</taxon>
        <taxon>Streptosporangium</taxon>
    </lineage>
</organism>
<dbReference type="RefSeq" id="WP_343963360.1">
    <property type="nucleotide sequence ID" value="NZ_BAAAGK010000017.1"/>
</dbReference>
<dbReference type="EMBL" id="JBHTEE010000001">
    <property type="protein sequence ID" value="MFC7599076.1"/>
    <property type="molecule type" value="Genomic_DNA"/>
</dbReference>
<sequence length="69" mass="7353">MDLNRELAAATWTKSTRSASNGGECVEVARLSGGRHAVRDSKNTAGPALLFTAPAWTTFIDGIRNGDFD</sequence>
<reference evidence="4" key="1">
    <citation type="journal article" date="2019" name="Int. J. Syst. Evol. Microbiol.">
        <title>The Global Catalogue of Microorganisms (GCM) 10K type strain sequencing project: providing services to taxonomists for standard genome sequencing and annotation.</title>
        <authorList>
            <consortium name="The Broad Institute Genomics Platform"/>
            <consortium name="The Broad Institute Genome Sequencing Center for Infectious Disease"/>
            <person name="Wu L."/>
            <person name="Ma J."/>
        </authorList>
    </citation>
    <scope>NUCLEOTIDE SEQUENCE [LARGE SCALE GENOMIC DNA]</scope>
    <source>
        <strain evidence="4">JCM 10083</strain>
    </source>
</reference>
<feature type="domain" description="DUF397" evidence="2">
    <location>
        <begin position="10"/>
        <end position="64"/>
    </location>
</feature>
<protein>
    <submittedName>
        <fullName evidence="3">DUF397 domain-containing protein</fullName>
    </submittedName>
</protein>
<dbReference type="Proteomes" id="UP001596514">
    <property type="component" value="Unassembled WGS sequence"/>
</dbReference>
<proteinExistence type="predicted"/>
<evidence type="ECO:0000313" key="4">
    <source>
        <dbReference type="Proteomes" id="UP001596514"/>
    </source>
</evidence>
<evidence type="ECO:0000256" key="1">
    <source>
        <dbReference type="SAM" id="MobiDB-lite"/>
    </source>
</evidence>
<evidence type="ECO:0000259" key="2">
    <source>
        <dbReference type="Pfam" id="PF04149"/>
    </source>
</evidence>